<dbReference type="Pfam" id="PF01547">
    <property type="entry name" value="SBP_bac_1"/>
    <property type="match status" value="1"/>
</dbReference>
<keyword evidence="1" id="KW-0805">Transcription regulation</keyword>
<accession>A0ABX1X4V1</accession>
<evidence type="ECO:0000256" key="1">
    <source>
        <dbReference type="ARBA" id="ARBA00023015"/>
    </source>
</evidence>
<evidence type="ECO:0000259" key="4">
    <source>
        <dbReference type="PROSITE" id="PS50949"/>
    </source>
</evidence>
<gene>
    <name evidence="5" type="ORF">GC096_04500</name>
</gene>
<dbReference type="InterPro" id="IPR036390">
    <property type="entry name" value="WH_DNA-bd_sf"/>
</dbReference>
<dbReference type="Gene3D" id="1.10.10.10">
    <property type="entry name" value="Winged helix-like DNA-binding domain superfamily/Winged helix DNA-binding domain"/>
    <property type="match status" value="1"/>
</dbReference>
<dbReference type="InterPro" id="IPR000524">
    <property type="entry name" value="Tscrpt_reg_HTH_GntR"/>
</dbReference>
<evidence type="ECO:0000313" key="5">
    <source>
        <dbReference type="EMBL" id="NOU63302.1"/>
    </source>
</evidence>
<dbReference type="CDD" id="cd07377">
    <property type="entry name" value="WHTH_GntR"/>
    <property type="match status" value="1"/>
</dbReference>
<name>A0ABX1X4V1_9BACL</name>
<evidence type="ECO:0000256" key="3">
    <source>
        <dbReference type="ARBA" id="ARBA00023163"/>
    </source>
</evidence>
<dbReference type="InterPro" id="IPR006059">
    <property type="entry name" value="SBP"/>
</dbReference>
<evidence type="ECO:0000313" key="6">
    <source>
        <dbReference type="Proteomes" id="UP000653578"/>
    </source>
</evidence>
<dbReference type="SMART" id="SM00345">
    <property type="entry name" value="HTH_GNTR"/>
    <property type="match status" value="1"/>
</dbReference>
<comment type="caution">
    <text evidence="5">The sequence shown here is derived from an EMBL/GenBank/DDBJ whole genome shotgun (WGS) entry which is preliminary data.</text>
</comment>
<sequence>MRRESDFLYTTLYNTLKGQIISGFIKPGEYLLPESDLCKYYKLSRNSVRKALDLLQKEMLITKKVGLGTMVPLDLVIEPSKRKTLRIASPAPAYFVDYGLPQIIKAFQQKYPNVDVKIVHLPRDNFWESFRQSCDIGLNADIILSSDLQFTEAETMDAFMDLSPVLTDYTETIYPKILNYYRLNDEIKAAPVTFTPVFLVYNPVMFELNGIQPPNENWKLADFIDAAERLTKSEDGVIVQYGFSIFPYLTRWPVFALQNGLNTLEKAAQKDIIQKSLLLIQDLFFRKRIATVYTEMPGPKNPFVSGKSAMVLTTTLEMSTWKDKNIGFEPQIVPLPFGEVKATLLQASALMIPKDCSAVQLAEAFIKISLDDEVQASFCLNSPFLSVKEKINTSIRDKQSLYALNIEGSLMQNNYFLRELFHTISADELSAEMSLFWLGLESPQALADTFS</sequence>
<dbReference type="PROSITE" id="PS50949">
    <property type="entry name" value="HTH_GNTR"/>
    <property type="match status" value="1"/>
</dbReference>
<dbReference type="Proteomes" id="UP000653578">
    <property type="component" value="Unassembled WGS sequence"/>
</dbReference>
<organism evidence="5 6">
    <name type="scientific">Paenibacillus plantarum</name>
    <dbReference type="NCBI Taxonomy" id="2654975"/>
    <lineage>
        <taxon>Bacteria</taxon>
        <taxon>Bacillati</taxon>
        <taxon>Bacillota</taxon>
        <taxon>Bacilli</taxon>
        <taxon>Bacillales</taxon>
        <taxon>Paenibacillaceae</taxon>
        <taxon>Paenibacillus</taxon>
    </lineage>
</organism>
<reference evidence="5 6" key="1">
    <citation type="submission" date="2019-10" db="EMBL/GenBank/DDBJ databases">
        <title>Description of Paenibacillus humi sp. nov.</title>
        <authorList>
            <person name="Carlier A."/>
            <person name="Qi S."/>
        </authorList>
    </citation>
    <scope>NUCLEOTIDE SEQUENCE [LARGE SCALE GENOMIC DNA]</scope>
    <source>
        <strain evidence="5 6">LMG 31461</strain>
    </source>
</reference>
<keyword evidence="6" id="KW-1185">Reference proteome</keyword>
<dbReference type="SUPFAM" id="SSF46785">
    <property type="entry name" value="Winged helix' DNA-binding domain"/>
    <property type="match status" value="1"/>
</dbReference>
<proteinExistence type="predicted"/>
<dbReference type="SUPFAM" id="SSF53850">
    <property type="entry name" value="Periplasmic binding protein-like II"/>
    <property type="match status" value="1"/>
</dbReference>
<dbReference type="InterPro" id="IPR036388">
    <property type="entry name" value="WH-like_DNA-bd_sf"/>
</dbReference>
<dbReference type="Pfam" id="PF00392">
    <property type="entry name" value="GntR"/>
    <property type="match status" value="1"/>
</dbReference>
<evidence type="ECO:0000256" key="2">
    <source>
        <dbReference type="ARBA" id="ARBA00023125"/>
    </source>
</evidence>
<dbReference type="RefSeq" id="WP_171629102.1">
    <property type="nucleotide sequence ID" value="NZ_WHNY01000012.1"/>
</dbReference>
<dbReference type="Gene3D" id="3.40.190.10">
    <property type="entry name" value="Periplasmic binding protein-like II"/>
    <property type="match status" value="1"/>
</dbReference>
<feature type="domain" description="HTH gntR-type" evidence="4">
    <location>
        <begin position="6"/>
        <end position="74"/>
    </location>
</feature>
<keyword evidence="3" id="KW-0804">Transcription</keyword>
<dbReference type="PANTHER" id="PTHR43649:SF12">
    <property type="entry name" value="DIACETYLCHITOBIOSE BINDING PROTEIN DASA"/>
    <property type="match status" value="1"/>
</dbReference>
<dbReference type="EMBL" id="WHNY01000012">
    <property type="protein sequence ID" value="NOU63302.1"/>
    <property type="molecule type" value="Genomic_DNA"/>
</dbReference>
<dbReference type="InterPro" id="IPR050490">
    <property type="entry name" value="Bact_solute-bd_prot1"/>
</dbReference>
<protein>
    <submittedName>
        <fullName evidence="5">Extracellular solute-binding protein</fullName>
    </submittedName>
</protein>
<keyword evidence="2" id="KW-0238">DNA-binding</keyword>
<dbReference type="PANTHER" id="PTHR43649">
    <property type="entry name" value="ARABINOSE-BINDING PROTEIN-RELATED"/>
    <property type="match status" value="1"/>
</dbReference>